<proteinExistence type="predicted"/>
<name>A0ACC2T3Q6_9FUNG</name>
<dbReference type="EMBL" id="QTSX02003642">
    <property type="protein sequence ID" value="KAJ9069293.1"/>
    <property type="molecule type" value="Genomic_DNA"/>
</dbReference>
<evidence type="ECO:0000313" key="2">
    <source>
        <dbReference type="Proteomes" id="UP001165960"/>
    </source>
</evidence>
<gene>
    <name evidence="1" type="ORF">DSO57_1019974</name>
</gene>
<comment type="caution">
    <text evidence="1">The sequence shown here is derived from an EMBL/GenBank/DDBJ whole genome shotgun (WGS) entry which is preliminary data.</text>
</comment>
<accession>A0ACC2T3Q6</accession>
<sequence>MATPQQETFLTIPKGDIPNGYVIYQDQLVLTSVYNWLRLRQCDASVTPPQSDLSQRMLNLQLESFAGGVEGADIVSWLQSTETHLCICQVPEPMWVATASGHLMGPATVWFTNWVIQELDSTYRLSSLGQSWQGSATT</sequence>
<dbReference type="Proteomes" id="UP001165960">
    <property type="component" value="Unassembled WGS sequence"/>
</dbReference>
<protein>
    <submittedName>
        <fullName evidence="1">Uncharacterized protein</fullName>
    </submittedName>
</protein>
<evidence type="ECO:0000313" key="1">
    <source>
        <dbReference type="EMBL" id="KAJ9069293.1"/>
    </source>
</evidence>
<keyword evidence="2" id="KW-1185">Reference proteome</keyword>
<organism evidence="1 2">
    <name type="scientific">Entomophthora muscae</name>
    <dbReference type="NCBI Taxonomy" id="34485"/>
    <lineage>
        <taxon>Eukaryota</taxon>
        <taxon>Fungi</taxon>
        <taxon>Fungi incertae sedis</taxon>
        <taxon>Zoopagomycota</taxon>
        <taxon>Entomophthoromycotina</taxon>
        <taxon>Entomophthoromycetes</taxon>
        <taxon>Entomophthorales</taxon>
        <taxon>Entomophthoraceae</taxon>
        <taxon>Entomophthora</taxon>
    </lineage>
</organism>
<reference evidence="1" key="1">
    <citation type="submission" date="2022-04" db="EMBL/GenBank/DDBJ databases">
        <title>Genome of the entomopathogenic fungus Entomophthora muscae.</title>
        <authorList>
            <person name="Elya C."/>
            <person name="Lovett B.R."/>
            <person name="Lee E."/>
            <person name="Macias A.M."/>
            <person name="Hajek A.E."/>
            <person name="De Bivort B.L."/>
            <person name="Kasson M.T."/>
            <person name="De Fine Licht H.H."/>
            <person name="Stajich J.E."/>
        </authorList>
    </citation>
    <scope>NUCLEOTIDE SEQUENCE</scope>
    <source>
        <strain evidence="1">Berkeley</strain>
    </source>
</reference>